<dbReference type="Proteomes" id="UP000292695">
    <property type="component" value="Unassembled WGS sequence"/>
</dbReference>
<sequence>MNASLSSDVAAPIIRALLDFRTLWTTHDLVTTSGVTAPSVRRVIGQLEREDLVERKAPGVFAVPSWLALLHRWNQDFAFSRNPWLTYWRSRHDLQTLLDRIPGTSVRHAVSGTAAAQRWAPDTPAGPTVIYTPDARSAATLWELVPSRSKTIVLAQPPTELPYTRTRKLESGLRLAAPTQVLSDLLTGAAKSPSAAEPLTHWMLQHELEWRY</sequence>
<dbReference type="InterPro" id="IPR036390">
    <property type="entry name" value="WH_DNA-bd_sf"/>
</dbReference>
<organism evidence="1 2">
    <name type="scientific">Kribbella sindirgiensis</name>
    <dbReference type="NCBI Taxonomy" id="1124744"/>
    <lineage>
        <taxon>Bacteria</taxon>
        <taxon>Bacillati</taxon>
        <taxon>Actinomycetota</taxon>
        <taxon>Actinomycetes</taxon>
        <taxon>Propionibacteriales</taxon>
        <taxon>Kribbellaceae</taxon>
        <taxon>Kribbella</taxon>
    </lineage>
</organism>
<gene>
    <name evidence="1" type="ORF">E0H50_10315</name>
</gene>
<evidence type="ECO:0000313" key="2">
    <source>
        <dbReference type="Proteomes" id="UP000292695"/>
    </source>
</evidence>
<dbReference type="OrthoDB" id="3351920at2"/>
<name>A0A4R0IT66_9ACTN</name>
<evidence type="ECO:0000313" key="1">
    <source>
        <dbReference type="EMBL" id="TCC37063.1"/>
    </source>
</evidence>
<comment type="caution">
    <text evidence="1">The sequence shown here is derived from an EMBL/GenBank/DDBJ whole genome shotgun (WGS) entry which is preliminary data.</text>
</comment>
<dbReference type="RefSeq" id="WP_131286444.1">
    <property type="nucleotide sequence ID" value="NZ_SJKA01000003.1"/>
</dbReference>
<dbReference type="SUPFAM" id="SSF46785">
    <property type="entry name" value="Winged helix' DNA-binding domain"/>
    <property type="match status" value="1"/>
</dbReference>
<accession>A0A4R0IT66</accession>
<dbReference type="AlphaFoldDB" id="A0A4R0IT66"/>
<reference evidence="1 2" key="1">
    <citation type="submission" date="2019-02" db="EMBL/GenBank/DDBJ databases">
        <title>Kribbella capetownensis sp. nov. and Kribbella speibonae sp. nov., isolated from soil.</title>
        <authorList>
            <person name="Curtis S.M."/>
            <person name="Norton I."/>
            <person name="Everest G.J."/>
            <person name="Meyers P.R."/>
        </authorList>
    </citation>
    <scope>NUCLEOTIDE SEQUENCE [LARGE SCALE GENOMIC DNA]</scope>
    <source>
        <strain evidence="1 2">DSM 27082</strain>
    </source>
</reference>
<protein>
    <recommendedName>
        <fullName evidence="3">HTH iclR-type domain-containing protein</fullName>
    </recommendedName>
</protein>
<keyword evidence="2" id="KW-1185">Reference proteome</keyword>
<proteinExistence type="predicted"/>
<dbReference type="EMBL" id="SJKA01000003">
    <property type="protein sequence ID" value="TCC37063.1"/>
    <property type="molecule type" value="Genomic_DNA"/>
</dbReference>
<evidence type="ECO:0008006" key="3">
    <source>
        <dbReference type="Google" id="ProtNLM"/>
    </source>
</evidence>